<organism evidence="3 4">
    <name type="scientific">Thielaviopsis punctulata</name>
    <dbReference type="NCBI Taxonomy" id="72032"/>
    <lineage>
        <taxon>Eukaryota</taxon>
        <taxon>Fungi</taxon>
        <taxon>Dikarya</taxon>
        <taxon>Ascomycota</taxon>
        <taxon>Pezizomycotina</taxon>
        <taxon>Sordariomycetes</taxon>
        <taxon>Hypocreomycetidae</taxon>
        <taxon>Microascales</taxon>
        <taxon>Ceratocystidaceae</taxon>
        <taxon>Thielaviopsis</taxon>
    </lineage>
</organism>
<feature type="region of interest" description="Disordered" evidence="2">
    <location>
        <begin position="309"/>
        <end position="384"/>
    </location>
</feature>
<evidence type="ECO:0000256" key="2">
    <source>
        <dbReference type="SAM" id="MobiDB-lite"/>
    </source>
</evidence>
<accession>A0A0F4ZI73</accession>
<feature type="compositionally biased region" description="Basic residues" evidence="2">
    <location>
        <begin position="337"/>
        <end position="350"/>
    </location>
</feature>
<dbReference type="EMBL" id="LAEV01000781">
    <property type="protein sequence ID" value="KKA29588.1"/>
    <property type="molecule type" value="Genomic_DNA"/>
</dbReference>
<dbReference type="OrthoDB" id="590761at2759"/>
<dbReference type="FunFam" id="3.30.760.10:FF:000015">
    <property type="entry name" value="Translation initiation factor eIF4E3, putative"/>
    <property type="match status" value="1"/>
</dbReference>
<dbReference type="InterPro" id="IPR019770">
    <property type="entry name" value="TIF_eIF_4E_CS"/>
</dbReference>
<reference evidence="3 4" key="1">
    <citation type="submission" date="2015-03" db="EMBL/GenBank/DDBJ databases">
        <authorList>
            <person name="Radwan O."/>
            <person name="Al-Naeli F.A."/>
            <person name="Rendon G.A."/>
            <person name="Fields C."/>
        </authorList>
    </citation>
    <scope>NUCLEOTIDE SEQUENCE [LARGE SCALE GENOMIC DNA]</scope>
    <source>
        <strain evidence="3">CR-DP1</strain>
    </source>
</reference>
<dbReference type="PANTHER" id="PTHR11960:SF18">
    <property type="entry name" value="EUKARYOTIC TRANSLATION INITIATION FACTOR 4E HOMOLOGOUS PROTEIN, ISOFORM B"/>
    <property type="match status" value="1"/>
</dbReference>
<evidence type="ECO:0000313" key="4">
    <source>
        <dbReference type="Proteomes" id="UP000033483"/>
    </source>
</evidence>
<proteinExistence type="inferred from homology"/>
<dbReference type="Pfam" id="PF01652">
    <property type="entry name" value="IF4E"/>
    <property type="match status" value="1"/>
</dbReference>
<gene>
    <name evidence="3" type="ORF">TD95_003460</name>
</gene>
<feature type="region of interest" description="Disordered" evidence="2">
    <location>
        <begin position="1"/>
        <end position="73"/>
    </location>
</feature>
<comment type="caution">
    <text evidence="3">The sequence shown here is derived from an EMBL/GenBank/DDBJ whole genome shotgun (WGS) entry which is preliminary data.</text>
</comment>
<keyword evidence="1" id="KW-0396">Initiation factor</keyword>
<feature type="compositionally biased region" description="Low complexity" evidence="2">
    <location>
        <begin position="101"/>
        <end position="120"/>
    </location>
</feature>
<keyword evidence="1" id="KW-0648">Protein biosynthesis</keyword>
<dbReference type="InterPro" id="IPR023398">
    <property type="entry name" value="TIF_eIF4e-like"/>
</dbReference>
<dbReference type="AlphaFoldDB" id="A0A0F4ZI73"/>
<sequence>MDNIWTRRATKLSLTSSNPGPSSTTSSQSGDTATRNTTTFSKRFGSDTSSTAGVTKANPFAPPSASAVASPTAPSNAFGLGSGAFASFGALAKAGEKAKESAPGTGSGSSSADAGAGAGPAAKCTQAMSTISEAGAGPGSAAAPGAPLNQHPLKNKWVFWFRPPTSKAQGFVDYEKTLHPMAHCSSIEEFFLVYSHLKRVSTLPQVSEYHFFKWGIRPIWEDEVNKQGGKWVVRLKKGVADRYWEDLLFALIGDQFGDAGEEVCGAVVSVRTGEDIISIWTRTDGGRVLRIRETMKHILNFPSNTRVEFKSHDSSIQQRTAIEEQRREKAAQNASGQHHHNHHHHHHHKNNNNNNNGNHNSSGAGGSSLLGMGSGRSHHADQKS</sequence>
<feature type="compositionally biased region" description="Low complexity" evidence="2">
    <location>
        <begin position="57"/>
        <end position="73"/>
    </location>
</feature>
<dbReference type="Gene3D" id="3.30.760.10">
    <property type="entry name" value="RNA Cap, Translation Initiation Factor Eif4e"/>
    <property type="match status" value="1"/>
</dbReference>
<feature type="compositionally biased region" description="Low complexity" evidence="2">
    <location>
        <begin position="12"/>
        <end position="34"/>
    </location>
</feature>
<evidence type="ECO:0008006" key="5">
    <source>
        <dbReference type="Google" id="ProtNLM"/>
    </source>
</evidence>
<feature type="compositionally biased region" description="Low complexity" evidence="2">
    <location>
        <begin position="351"/>
        <end position="362"/>
    </location>
</feature>
<dbReference type="GO" id="GO:0003743">
    <property type="term" value="F:translation initiation factor activity"/>
    <property type="evidence" value="ECO:0007669"/>
    <property type="project" value="UniProtKB-KW"/>
</dbReference>
<feature type="compositionally biased region" description="Basic and acidic residues" evidence="2">
    <location>
        <begin position="321"/>
        <end position="330"/>
    </location>
</feature>
<feature type="compositionally biased region" description="Gly residues" evidence="2">
    <location>
        <begin position="363"/>
        <end position="374"/>
    </location>
</feature>
<comment type="similarity">
    <text evidence="1">Belongs to the eukaryotic initiation factor 4E family.</text>
</comment>
<dbReference type="Proteomes" id="UP000033483">
    <property type="component" value="Unassembled WGS sequence"/>
</dbReference>
<dbReference type="InterPro" id="IPR001040">
    <property type="entry name" value="TIF_eIF_4E"/>
</dbReference>
<feature type="compositionally biased region" description="Polar residues" evidence="2">
    <location>
        <begin position="35"/>
        <end position="53"/>
    </location>
</feature>
<dbReference type="PROSITE" id="PS00813">
    <property type="entry name" value="IF4E"/>
    <property type="match status" value="1"/>
</dbReference>
<keyword evidence="1" id="KW-0694">RNA-binding</keyword>
<dbReference type="GO" id="GO:0000340">
    <property type="term" value="F:RNA 7-methylguanosine cap binding"/>
    <property type="evidence" value="ECO:0007669"/>
    <property type="project" value="TreeGrafter"/>
</dbReference>
<feature type="region of interest" description="Disordered" evidence="2">
    <location>
        <begin position="99"/>
        <end position="120"/>
    </location>
</feature>
<dbReference type="PANTHER" id="PTHR11960">
    <property type="entry name" value="EUKARYOTIC TRANSLATION INITIATION FACTOR 4E RELATED"/>
    <property type="match status" value="1"/>
</dbReference>
<evidence type="ECO:0000256" key="1">
    <source>
        <dbReference type="RuleBase" id="RU004374"/>
    </source>
</evidence>
<name>A0A0F4ZI73_9PEZI</name>
<keyword evidence="4" id="KW-1185">Reference proteome</keyword>
<dbReference type="GO" id="GO:0016281">
    <property type="term" value="C:eukaryotic translation initiation factor 4F complex"/>
    <property type="evidence" value="ECO:0007669"/>
    <property type="project" value="TreeGrafter"/>
</dbReference>
<evidence type="ECO:0000313" key="3">
    <source>
        <dbReference type="EMBL" id="KKA29588.1"/>
    </source>
</evidence>
<protein>
    <recommendedName>
        <fullName evidence="5">Translation initiation factor eIF4E3</fullName>
    </recommendedName>
</protein>
<dbReference type="SUPFAM" id="SSF55418">
    <property type="entry name" value="eIF4e-like"/>
    <property type="match status" value="1"/>
</dbReference>